<dbReference type="Gene3D" id="3.40.50.620">
    <property type="entry name" value="HUPs"/>
    <property type="match status" value="2"/>
</dbReference>
<proteinExistence type="inferred from homology"/>
<dbReference type="RefSeq" id="WP_043451110.1">
    <property type="nucleotide sequence ID" value="NZ_JWTB01000012.1"/>
</dbReference>
<accession>A0A0B4DU28</accession>
<organism evidence="5 6">
    <name type="scientific">Pseudarthrobacter phenanthrenivorans</name>
    <name type="common">Arthrobacter phenanthrenivorans</name>
    <dbReference type="NCBI Taxonomy" id="361575"/>
    <lineage>
        <taxon>Bacteria</taxon>
        <taxon>Bacillati</taxon>
        <taxon>Actinomycetota</taxon>
        <taxon>Actinomycetes</taxon>
        <taxon>Micrococcales</taxon>
        <taxon>Micrococcaceae</taxon>
        <taxon>Pseudarthrobacter</taxon>
    </lineage>
</organism>
<gene>
    <name evidence="5" type="ORF">RM50_06780</name>
</gene>
<dbReference type="Proteomes" id="UP000031196">
    <property type="component" value="Unassembled WGS sequence"/>
</dbReference>
<dbReference type="PRINTS" id="PR01438">
    <property type="entry name" value="UNVRSLSTRESS"/>
</dbReference>
<dbReference type="PANTHER" id="PTHR46268">
    <property type="entry name" value="STRESS RESPONSE PROTEIN NHAX"/>
    <property type="match status" value="1"/>
</dbReference>
<keyword evidence="2" id="KW-0547">Nucleotide-binding</keyword>
<comment type="similarity">
    <text evidence="1">Belongs to the universal stress protein A family.</text>
</comment>
<dbReference type="GO" id="GO:0005524">
    <property type="term" value="F:ATP binding"/>
    <property type="evidence" value="ECO:0007669"/>
    <property type="project" value="UniProtKB-KW"/>
</dbReference>
<evidence type="ECO:0000256" key="2">
    <source>
        <dbReference type="ARBA" id="ARBA00022741"/>
    </source>
</evidence>
<dbReference type="PANTHER" id="PTHR46268:SF27">
    <property type="entry name" value="UNIVERSAL STRESS PROTEIN RV2623"/>
    <property type="match status" value="1"/>
</dbReference>
<feature type="domain" description="UspA" evidence="4">
    <location>
        <begin position="144"/>
        <end position="280"/>
    </location>
</feature>
<dbReference type="InterPro" id="IPR006016">
    <property type="entry name" value="UspA"/>
</dbReference>
<evidence type="ECO:0000259" key="4">
    <source>
        <dbReference type="Pfam" id="PF00582"/>
    </source>
</evidence>
<feature type="domain" description="UspA" evidence="4">
    <location>
        <begin position="5"/>
        <end position="134"/>
    </location>
</feature>
<evidence type="ECO:0000313" key="5">
    <source>
        <dbReference type="EMBL" id="KIC67965.1"/>
    </source>
</evidence>
<dbReference type="OrthoDB" id="4931198at2"/>
<reference evidence="5 6" key="1">
    <citation type="submission" date="2014-12" db="EMBL/GenBank/DDBJ databases">
        <title>Genome sequencing of Arthrobacter phenanthrenivorans SWC37.</title>
        <authorList>
            <person name="Tan P.W."/>
            <person name="Chan K.-G."/>
        </authorList>
    </citation>
    <scope>NUCLEOTIDE SEQUENCE [LARGE SCALE GENOMIC DNA]</scope>
    <source>
        <strain evidence="5 6">SWC37</strain>
    </source>
</reference>
<comment type="caution">
    <text evidence="5">The sequence shown here is derived from an EMBL/GenBank/DDBJ whole genome shotgun (WGS) entry which is preliminary data.</text>
</comment>
<dbReference type="Pfam" id="PF00582">
    <property type="entry name" value="Usp"/>
    <property type="match status" value="2"/>
</dbReference>
<evidence type="ECO:0000313" key="6">
    <source>
        <dbReference type="Proteomes" id="UP000031196"/>
    </source>
</evidence>
<dbReference type="AlphaFoldDB" id="A0A0B4DU28"/>
<dbReference type="InterPro" id="IPR014729">
    <property type="entry name" value="Rossmann-like_a/b/a_fold"/>
</dbReference>
<sequence length="288" mass="29804">MAPAQPIAVGITDSPASNAALLWAAARANRLTCPLAVVNVVDDRWMAAEVLPYLEVLRESGLALLKEAGEKATAAEPGLHVTLQLLEGGVGAALGDYSKEASMLVLGTSGKTRGALTDRALQAAAAAECPVAVIGDGQDAGRGILVGVDGSREATQAVAFAAAEADALGEELTVLYAFTGPNRWIAAGLPQSSFATHVMEEEQIVLAETEAGLRQDYPDLTVHSVMETVLEPADALVRAAAGARLLVLGSRGKGGFERLFLGSTAHAVLSQPPCPTVITRMHKQPHSD</sequence>
<protein>
    <submittedName>
        <fullName evidence="5">Universal stress protein UspA</fullName>
    </submittedName>
</protein>
<evidence type="ECO:0000256" key="1">
    <source>
        <dbReference type="ARBA" id="ARBA00008791"/>
    </source>
</evidence>
<keyword evidence="3" id="KW-0067">ATP-binding</keyword>
<dbReference type="InterPro" id="IPR006015">
    <property type="entry name" value="Universal_stress_UspA"/>
</dbReference>
<dbReference type="EMBL" id="JWTB01000012">
    <property type="protein sequence ID" value="KIC67965.1"/>
    <property type="molecule type" value="Genomic_DNA"/>
</dbReference>
<name>A0A0B4DU28_PSEPS</name>
<evidence type="ECO:0000256" key="3">
    <source>
        <dbReference type="ARBA" id="ARBA00022840"/>
    </source>
</evidence>
<dbReference type="SUPFAM" id="SSF52402">
    <property type="entry name" value="Adenine nucleotide alpha hydrolases-like"/>
    <property type="match status" value="2"/>
</dbReference>